<protein>
    <submittedName>
        <fullName evidence="1">Uncharacterized protein</fullName>
    </submittedName>
</protein>
<name>A0A930UFT6_9GAMM</name>
<proteinExistence type="predicted"/>
<evidence type="ECO:0000313" key="1">
    <source>
        <dbReference type="EMBL" id="MBF2735794.1"/>
    </source>
</evidence>
<dbReference type="EMBL" id="JADHEI010000052">
    <property type="protein sequence ID" value="MBF2735794.1"/>
    <property type="molecule type" value="Genomic_DNA"/>
</dbReference>
<comment type="caution">
    <text evidence="1">The sequence shown here is derived from an EMBL/GenBank/DDBJ whole genome shotgun (WGS) entry which is preliminary data.</text>
</comment>
<sequence>MIDFAKFEEKQNELLNASNEKKKAFIQKFSEASKEEYATIFDGWNLPSVDDFIPPAEPWGEKEFPAPPWSACGRLVKSLKAIPANKLWHPPLWFAIHVKCVESGFLKRSFFAFHKASQPNGEREIKAILKSTDDEKIDICLRDILRHAGGIVVRYNRTVYLDCPTSVMYWRYHMVQETKKHSLAKDISEEEIYQCLLESAVWRQLAEAATTRKTIIGESHIRAAFIVFMLNKIQELKRTESEEDKAKRVKRIINRVADLNQRRHLGFLEPRKIVKIFEKDEKIKNV</sequence>
<gene>
    <name evidence="1" type="ORF">ISN26_06970</name>
</gene>
<organism evidence="1 2">
    <name type="scientific">Candidatus Amphirhobacter heronislandensis</name>
    <dbReference type="NCBI Taxonomy" id="1732024"/>
    <lineage>
        <taxon>Bacteria</taxon>
        <taxon>Pseudomonadati</taxon>
        <taxon>Pseudomonadota</taxon>
        <taxon>Gammaproteobacteria</taxon>
        <taxon>Candidatus Tethybacterales</taxon>
        <taxon>Candidatus Tethybacteraceae</taxon>
        <taxon>Candidatus Amphirhobacter</taxon>
    </lineage>
</organism>
<keyword evidence="2" id="KW-1185">Reference proteome</keyword>
<reference evidence="1" key="1">
    <citation type="submission" date="2020-10" db="EMBL/GenBank/DDBJ databases">
        <title>An improved Amphimedon queenslandica hologenome assembly reveals how three proteobacterial symbionts can extend the metabolic phenotypic of their marine sponge host.</title>
        <authorList>
            <person name="Degnan B."/>
            <person name="Degnan S."/>
            <person name="Xiang X."/>
        </authorList>
    </citation>
    <scope>NUCLEOTIDE SEQUENCE</scope>
    <source>
        <strain evidence="1">AqS2</strain>
    </source>
</reference>
<evidence type="ECO:0000313" key="2">
    <source>
        <dbReference type="Proteomes" id="UP000604381"/>
    </source>
</evidence>
<accession>A0A930UFT6</accession>
<dbReference type="AlphaFoldDB" id="A0A930UFT6"/>
<dbReference type="Proteomes" id="UP000604381">
    <property type="component" value="Unassembled WGS sequence"/>
</dbReference>